<evidence type="ECO:0008006" key="4">
    <source>
        <dbReference type="Google" id="ProtNLM"/>
    </source>
</evidence>
<keyword evidence="3" id="KW-1185">Reference proteome</keyword>
<organism evidence="2 3">
    <name type="scientific">Carpinus fangiana</name>
    <dbReference type="NCBI Taxonomy" id="176857"/>
    <lineage>
        <taxon>Eukaryota</taxon>
        <taxon>Viridiplantae</taxon>
        <taxon>Streptophyta</taxon>
        <taxon>Embryophyta</taxon>
        <taxon>Tracheophyta</taxon>
        <taxon>Spermatophyta</taxon>
        <taxon>Magnoliopsida</taxon>
        <taxon>eudicotyledons</taxon>
        <taxon>Gunneridae</taxon>
        <taxon>Pentapetalae</taxon>
        <taxon>rosids</taxon>
        <taxon>fabids</taxon>
        <taxon>Fagales</taxon>
        <taxon>Betulaceae</taxon>
        <taxon>Carpinus</taxon>
    </lineage>
</organism>
<keyword evidence="1" id="KW-0812">Transmembrane</keyword>
<feature type="transmembrane region" description="Helical" evidence="1">
    <location>
        <begin position="27"/>
        <end position="48"/>
    </location>
</feature>
<proteinExistence type="predicted"/>
<dbReference type="OrthoDB" id="1727102at2759"/>
<dbReference type="EMBL" id="CM017326">
    <property type="protein sequence ID" value="KAE8075522.1"/>
    <property type="molecule type" value="Genomic_DNA"/>
</dbReference>
<sequence length="200" mass="22801">MGNFRHPYIQIASQFNHFCNPNKAIRFFLSFSVLSITFSFLPFLIHSFHVHISTFPMKLFSYTVDKNYMFLLCNGLLVLIVKNSGLVGKSPFGDDLTEEHVMKKEDSRLSVPQLSENKAMDGSENVLMDVEEEKEMAELSLVPVGNGDEGEEEGNGLIIIENEEDEEGEEPELISAEELQKRCDDFIRRMKEGIKIESRS</sequence>
<dbReference type="PANTHER" id="PTHR34947">
    <property type="entry name" value="TRANSMEMBRANE PROTEIN"/>
    <property type="match status" value="1"/>
</dbReference>
<evidence type="ECO:0000256" key="1">
    <source>
        <dbReference type="SAM" id="Phobius"/>
    </source>
</evidence>
<dbReference type="PANTHER" id="PTHR34947:SF3">
    <property type="entry name" value="TRANSMEMBRANE PROTEIN"/>
    <property type="match status" value="1"/>
</dbReference>
<accession>A0A5N6R9B2</accession>
<gene>
    <name evidence="2" type="ORF">FH972_014230</name>
</gene>
<name>A0A5N6R9B2_9ROSI</name>
<dbReference type="Proteomes" id="UP000327013">
    <property type="component" value="Chromosome 6"/>
</dbReference>
<evidence type="ECO:0000313" key="2">
    <source>
        <dbReference type="EMBL" id="KAE8075522.1"/>
    </source>
</evidence>
<reference evidence="2 3" key="1">
    <citation type="submission" date="2019-06" db="EMBL/GenBank/DDBJ databases">
        <title>A chromosomal-level reference genome of Carpinus fangiana (Coryloideae, Betulaceae).</title>
        <authorList>
            <person name="Yang X."/>
            <person name="Wang Z."/>
            <person name="Zhang L."/>
            <person name="Hao G."/>
            <person name="Liu J."/>
            <person name="Yang Y."/>
        </authorList>
    </citation>
    <scope>NUCLEOTIDE SEQUENCE [LARGE SCALE GENOMIC DNA]</scope>
    <source>
        <strain evidence="2">Cfa_2016G</strain>
        <tissue evidence="2">Leaf</tissue>
    </source>
</reference>
<keyword evidence="1" id="KW-0472">Membrane</keyword>
<dbReference type="AlphaFoldDB" id="A0A5N6R9B2"/>
<keyword evidence="1" id="KW-1133">Transmembrane helix</keyword>
<protein>
    <recommendedName>
        <fullName evidence="4">DUF4408 domain-containing protein</fullName>
    </recommendedName>
</protein>
<evidence type="ECO:0000313" key="3">
    <source>
        <dbReference type="Proteomes" id="UP000327013"/>
    </source>
</evidence>